<evidence type="ECO:0000313" key="1">
    <source>
        <dbReference type="EMBL" id="CDM94364.1"/>
    </source>
</evidence>
<dbReference type="AlphaFoldDB" id="A0A9P1KEE0"/>
<name>A0A9P1KEE0_9CYAN</name>
<keyword evidence="2" id="KW-1185">Reference proteome</keyword>
<protein>
    <submittedName>
        <fullName evidence="1">Uncharacterized protein</fullName>
    </submittedName>
</protein>
<reference evidence="1 2" key="1">
    <citation type="submission" date="2014-02" db="EMBL/GenBank/DDBJ databases">
        <authorList>
            <person name="Genoscope - CEA"/>
        </authorList>
    </citation>
    <scope>NUCLEOTIDE SEQUENCE [LARGE SCALE GENOMIC DNA]</scope>
    <source>
        <strain evidence="1 2">PCC 8005</strain>
    </source>
</reference>
<accession>A0A9P1KEE0</accession>
<gene>
    <name evidence="1" type="ORF">ARTHRO_12038</name>
</gene>
<sequence length="43" mass="5289">MFLIPLTPDERVYDYIYQQSRVRLTDIEEDLQLNRIQTVYALR</sequence>
<organism evidence="1 2">
    <name type="scientific">Limnospira indica PCC 8005</name>
    <dbReference type="NCBI Taxonomy" id="376219"/>
    <lineage>
        <taxon>Bacteria</taxon>
        <taxon>Bacillati</taxon>
        <taxon>Cyanobacteriota</taxon>
        <taxon>Cyanophyceae</taxon>
        <taxon>Oscillatoriophycideae</taxon>
        <taxon>Oscillatoriales</taxon>
        <taxon>Sirenicapillariaceae</taxon>
        <taxon>Limnospira</taxon>
    </lineage>
</organism>
<dbReference type="Proteomes" id="UP000032946">
    <property type="component" value="Chromosome"/>
</dbReference>
<proteinExistence type="predicted"/>
<evidence type="ECO:0000313" key="2">
    <source>
        <dbReference type="Proteomes" id="UP000032946"/>
    </source>
</evidence>
<dbReference type="EMBL" id="FO818640">
    <property type="protein sequence ID" value="CDM94364.1"/>
    <property type="molecule type" value="Genomic_DNA"/>
</dbReference>